<protein>
    <recommendedName>
        <fullName evidence="3">Bulb-type lectin domain-containing protein</fullName>
    </recommendedName>
</protein>
<name>A0A7Y8Y5M7_9FLAO</name>
<gene>
    <name evidence="1" type="ORF">HZF10_15695</name>
</gene>
<reference evidence="1 2" key="1">
    <citation type="submission" date="2020-07" db="EMBL/GenBank/DDBJ databases">
        <authorList>
            <person name="Sun Q."/>
        </authorList>
    </citation>
    <scope>NUCLEOTIDE SEQUENCE [LARGE SCALE GENOMIC DNA]</scope>
    <source>
        <strain evidence="1 2">MAH-1</strain>
    </source>
</reference>
<evidence type="ECO:0000313" key="1">
    <source>
        <dbReference type="EMBL" id="NYA72373.1"/>
    </source>
</evidence>
<keyword evidence="2" id="KW-1185">Reference proteome</keyword>
<evidence type="ECO:0008006" key="3">
    <source>
        <dbReference type="Google" id="ProtNLM"/>
    </source>
</evidence>
<evidence type="ECO:0000313" key="2">
    <source>
        <dbReference type="Proteomes" id="UP000535020"/>
    </source>
</evidence>
<comment type="caution">
    <text evidence="1">The sequence shown here is derived from an EMBL/GenBank/DDBJ whole genome shotgun (WGS) entry which is preliminary data.</text>
</comment>
<dbReference type="RefSeq" id="WP_176007183.1">
    <property type="nucleotide sequence ID" value="NZ_JABWMI010000020.1"/>
</dbReference>
<organism evidence="1 2">
    <name type="scientific">Flavobacterium agri</name>
    <dbReference type="NCBI Taxonomy" id="2743471"/>
    <lineage>
        <taxon>Bacteria</taxon>
        <taxon>Pseudomonadati</taxon>
        <taxon>Bacteroidota</taxon>
        <taxon>Flavobacteriia</taxon>
        <taxon>Flavobacteriales</taxon>
        <taxon>Flavobacteriaceae</taxon>
        <taxon>Flavobacterium</taxon>
    </lineage>
</organism>
<proteinExistence type="predicted"/>
<accession>A0A7Y8Y5M7</accession>
<sequence>MSFNPELEIIWRTQADDITCFQILKVDNEFIIHGEMEISKLDGNGNIIWQRGGRDIFVTRDGVDDFKIKDNIIFVKDFENNLYKFDLLGNQIN</sequence>
<dbReference type="AlphaFoldDB" id="A0A7Y8Y5M7"/>
<dbReference type="EMBL" id="JACBJI010000008">
    <property type="protein sequence ID" value="NYA72373.1"/>
    <property type="molecule type" value="Genomic_DNA"/>
</dbReference>
<dbReference type="Proteomes" id="UP000535020">
    <property type="component" value="Unassembled WGS sequence"/>
</dbReference>